<feature type="binding site" evidence="5">
    <location>
        <position position="156"/>
    </location>
    <ligand>
        <name>Zn(2+)</name>
        <dbReference type="ChEBI" id="CHEBI:29105"/>
        <note>structural</note>
    </ligand>
</feature>
<comment type="pathway">
    <text evidence="5">Purine metabolism; AMP biosynthesis via salvage pathway; AMP from ADP: step 1/1.</text>
</comment>
<comment type="subcellular location">
    <subcellularLocation>
        <location evidence="5 7">Cytoplasm</location>
    </subcellularLocation>
</comment>
<reference evidence="9" key="1">
    <citation type="submission" date="2023-08" db="EMBL/GenBank/DDBJ databases">
        <title>Complete genome sequence of Mycoplasma seminis 2200.</title>
        <authorList>
            <person name="Spergser J."/>
        </authorList>
    </citation>
    <scope>NUCLEOTIDE SEQUENCE [LARGE SCALE GENOMIC DNA]</scope>
    <source>
        <strain evidence="9">2200</strain>
    </source>
</reference>
<feature type="binding site" evidence="5">
    <location>
        <position position="163"/>
    </location>
    <ligand>
        <name>AMP</name>
        <dbReference type="ChEBI" id="CHEBI:456215"/>
    </ligand>
</feature>
<dbReference type="InterPro" id="IPR027417">
    <property type="entry name" value="P-loop_NTPase"/>
</dbReference>
<comment type="catalytic activity">
    <reaction evidence="5 7">
        <text>AMP + ATP = 2 ADP</text>
        <dbReference type="Rhea" id="RHEA:12973"/>
        <dbReference type="ChEBI" id="CHEBI:30616"/>
        <dbReference type="ChEBI" id="CHEBI:456215"/>
        <dbReference type="ChEBI" id="CHEBI:456216"/>
        <dbReference type="EC" id="2.7.4.3"/>
    </reaction>
</comment>
<feature type="binding site" evidence="5">
    <location>
        <position position="202"/>
    </location>
    <ligand>
        <name>ATP</name>
        <dbReference type="ChEBI" id="CHEBI:30616"/>
    </ligand>
</feature>
<dbReference type="Pfam" id="PF00406">
    <property type="entry name" value="ADK"/>
    <property type="match status" value="1"/>
</dbReference>
<comment type="subunit">
    <text evidence="5 7">Monomer.</text>
</comment>
<keyword evidence="5" id="KW-0479">Metal-binding</keyword>
<evidence type="ECO:0000256" key="1">
    <source>
        <dbReference type="ARBA" id="ARBA00022679"/>
    </source>
</evidence>
<keyword evidence="3 5" id="KW-0547">Nucleotide-binding</keyword>
<protein>
    <recommendedName>
        <fullName evidence="5 7">Adenylate kinase</fullName>
        <shortName evidence="5">AK</shortName>
        <ecNumber evidence="5 7">2.7.4.3</ecNumber>
    </recommendedName>
    <alternativeName>
        <fullName evidence="5">ATP-AMP transphosphorylase</fullName>
    </alternativeName>
    <alternativeName>
        <fullName evidence="5">ATP:AMP phosphotransferase</fullName>
    </alternativeName>
    <alternativeName>
        <fullName evidence="5">Adenylate monophosphate kinase</fullName>
    </alternativeName>
</protein>
<dbReference type="HAMAP" id="MF_00235">
    <property type="entry name" value="Adenylate_kinase_Adk"/>
    <property type="match status" value="1"/>
</dbReference>
<keyword evidence="5 7" id="KW-0067">ATP-binding</keyword>
<feature type="binding site" evidence="5">
    <location>
        <begin position="16"/>
        <end position="21"/>
    </location>
    <ligand>
        <name>ATP</name>
        <dbReference type="ChEBI" id="CHEBI:30616"/>
    </ligand>
</feature>
<keyword evidence="5" id="KW-0963">Cytoplasm</keyword>
<dbReference type="InterPro" id="IPR000850">
    <property type="entry name" value="Adenylat/UMP-CMP_kin"/>
</dbReference>
<feature type="region of interest" description="LID" evidence="5">
    <location>
        <begin position="129"/>
        <end position="166"/>
    </location>
</feature>
<organism evidence="9 10">
    <name type="scientific">Mycoplasma seminis</name>
    <dbReference type="NCBI Taxonomy" id="512749"/>
    <lineage>
        <taxon>Bacteria</taxon>
        <taxon>Bacillati</taxon>
        <taxon>Mycoplasmatota</taxon>
        <taxon>Mollicutes</taxon>
        <taxon>Mycoplasmataceae</taxon>
        <taxon>Mycoplasma</taxon>
    </lineage>
</organism>
<proteinExistence type="inferred from homology"/>
<dbReference type="InterPro" id="IPR007862">
    <property type="entry name" value="Adenylate_kinase_lid-dom"/>
</dbReference>
<gene>
    <name evidence="5" type="primary">adk</name>
    <name evidence="9" type="ORF">Q8852_04095</name>
</gene>
<evidence type="ECO:0000313" key="10">
    <source>
        <dbReference type="Proteomes" id="UP001237011"/>
    </source>
</evidence>
<comment type="function">
    <text evidence="5">Catalyzes the reversible transfer of the terminal phosphate group between ATP and AMP. Plays an important role in cellular energy homeostasis and in adenine nucleotide metabolism.</text>
</comment>
<evidence type="ECO:0000256" key="4">
    <source>
        <dbReference type="ARBA" id="ARBA00022777"/>
    </source>
</evidence>
<comment type="domain">
    <text evidence="5">Consists of three domains, a large central CORE domain and two small peripheral domains, NMPbind and LID, which undergo movements during catalysis. The LID domain closes over the site of phosphoryl transfer upon ATP binding. Assembling and dissambling the active center during each catalytic cycle provides an effective means to prevent ATP hydrolysis. Some bacteria have evolved a zinc-coordinating structure that stabilizes the LID domain.</text>
</comment>
<evidence type="ECO:0000256" key="6">
    <source>
        <dbReference type="RuleBase" id="RU003330"/>
    </source>
</evidence>
<keyword evidence="5" id="KW-0862">Zinc</keyword>
<dbReference type="GO" id="GO:0016301">
    <property type="term" value="F:kinase activity"/>
    <property type="evidence" value="ECO:0007669"/>
    <property type="project" value="UniProtKB-KW"/>
</dbReference>
<accession>A0ABY9HA71</accession>
<comment type="similarity">
    <text evidence="5 6">Belongs to the adenylate kinase family.</text>
</comment>
<feature type="domain" description="Adenylate kinase active site lid" evidence="8">
    <location>
        <begin position="130"/>
        <end position="165"/>
    </location>
</feature>
<dbReference type="RefSeq" id="WP_305937907.1">
    <property type="nucleotide sequence ID" value="NZ_CP132191.1"/>
</dbReference>
<dbReference type="Gene3D" id="3.40.50.300">
    <property type="entry name" value="P-loop containing nucleotide triphosphate hydrolases"/>
    <property type="match status" value="1"/>
</dbReference>
<feature type="binding site" evidence="5">
    <location>
        <position position="37"/>
    </location>
    <ligand>
        <name>AMP</name>
        <dbReference type="ChEBI" id="CHEBI:456215"/>
    </ligand>
</feature>
<dbReference type="SUPFAM" id="SSF57774">
    <property type="entry name" value="Microbial and mitochondrial ADK, insert 'zinc finger' domain"/>
    <property type="match status" value="1"/>
</dbReference>
<dbReference type="Pfam" id="PF05191">
    <property type="entry name" value="ADK_lid"/>
    <property type="match status" value="1"/>
</dbReference>
<dbReference type="EMBL" id="CP132191">
    <property type="protein sequence ID" value="WLP85474.1"/>
    <property type="molecule type" value="Genomic_DNA"/>
</dbReference>
<dbReference type="InterPro" id="IPR036193">
    <property type="entry name" value="ADK_active_lid_dom_sf"/>
</dbReference>
<evidence type="ECO:0000256" key="7">
    <source>
        <dbReference type="RuleBase" id="RU003331"/>
    </source>
</evidence>
<evidence type="ECO:0000256" key="3">
    <source>
        <dbReference type="ARBA" id="ARBA00022741"/>
    </source>
</evidence>
<dbReference type="NCBIfam" id="TIGR01351">
    <property type="entry name" value="adk"/>
    <property type="match status" value="1"/>
</dbReference>
<feature type="binding site" evidence="5">
    <location>
        <position position="130"/>
    </location>
    <ligand>
        <name>ATP</name>
        <dbReference type="ChEBI" id="CHEBI:30616"/>
    </ligand>
</feature>
<feature type="binding site" evidence="5">
    <location>
        <position position="42"/>
    </location>
    <ligand>
        <name>AMP</name>
        <dbReference type="ChEBI" id="CHEBI:456215"/>
    </ligand>
</feature>
<keyword evidence="1 5" id="KW-0808">Transferase</keyword>
<evidence type="ECO:0000256" key="2">
    <source>
        <dbReference type="ARBA" id="ARBA00022727"/>
    </source>
</evidence>
<evidence type="ECO:0000259" key="8">
    <source>
        <dbReference type="Pfam" id="PF05191"/>
    </source>
</evidence>
<dbReference type="EC" id="2.7.4.3" evidence="5 7"/>
<evidence type="ECO:0000313" key="9">
    <source>
        <dbReference type="EMBL" id="WLP85474.1"/>
    </source>
</evidence>
<name>A0ABY9HA71_9MOLU</name>
<dbReference type="PRINTS" id="PR00094">
    <property type="entry name" value="ADENYLTKNASE"/>
</dbReference>
<dbReference type="InterPro" id="IPR006259">
    <property type="entry name" value="Adenyl_kin_sub"/>
</dbReference>
<keyword evidence="2 5" id="KW-0545">Nucleotide biosynthesis</keyword>
<evidence type="ECO:0000256" key="5">
    <source>
        <dbReference type="HAMAP-Rule" id="MF_00235"/>
    </source>
</evidence>
<feature type="region of interest" description="NMP" evidence="5">
    <location>
        <begin position="36"/>
        <end position="65"/>
    </location>
</feature>
<sequence length="221" mass="24929">MINNIKTNLIFMGQPGAGKGTVASLLASKSNLIHVSTGNIFRKEIENETELGKQVKSIVTTGGYVPDEITNKIVQNALEELKKQNKYFILDGFPRTKAQAEFLKSLEGFEFLVVELEVDKKIILDRLSGRRTCSKCGESYHVKYKPSHDNVTCNLCGSQLVQRPDDTEERIAHRLEIYEEQTKPLLDYYKSLNELNIIDASQTPDLVADKVLKLIQKNAKI</sequence>
<dbReference type="SUPFAM" id="SSF52540">
    <property type="entry name" value="P-loop containing nucleoside triphosphate hydrolases"/>
    <property type="match status" value="1"/>
</dbReference>
<keyword evidence="10" id="KW-1185">Reference proteome</keyword>
<dbReference type="InterPro" id="IPR033690">
    <property type="entry name" value="Adenylat_kinase_CS"/>
</dbReference>
<dbReference type="Proteomes" id="UP001237011">
    <property type="component" value="Chromosome"/>
</dbReference>
<keyword evidence="4 5" id="KW-0418">Kinase</keyword>
<dbReference type="CDD" id="cd01428">
    <property type="entry name" value="ADK"/>
    <property type="match status" value="1"/>
</dbReference>
<dbReference type="PROSITE" id="PS00113">
    <property type="entry name" value="ADENYLATE_KINASE"/>
    <property type="match status" value="1"/>
</dbReference>
<feature type="binding site" evidence="5">
    <location>
        <position position="174"/>
    </location>
    <ligand>
        <name>AMP</name>
        <dbReference type="ChEBI" id="CHEBI:456215"/>
    </ligand>
</feature>
<dbReference type="PANTHER" id="PTHR23359">
    <property type="entry name" value="NUCLEOTIDE KINASE"/>
    <property type="match status" value="1"/>
</dbReference>
<feature type="binding site" evidence="5">
    <location>
        <position position="133"/>
    </location>
    <ligand>
        <name>Zn(2+)</name>
        <dbReference type="ChEBI" id="CHEBI:29105"/>
        <note>structural</note>
    </ligand>
</feature>
<feature type="binding site" evidence="5">
    <location>
        <position position="153"/>
    </location>
    <ligand>
        <name>Zn(2+)</name>
        <dbReference type="ChEBI" id="CHEBI:29105"/>
        <note>structural</note>
    </ligand>
</feature>
<feature type="binding site" evidence="5">
    <location>
        <begin position="92"/>
        <end position="95"/>
    </location>
    <ligand>
        <name>AMP</name>
        <dbReference type="ChEBI" id="CHEBI:456215"/>
    </ligand>
</feature>
<feature type="binding site" evidence="5">
    <location>
        <begin position="139"/>
        <end position="140"/>
    </location>
    <ligand>
        <name>ATP</name>
        <dbReference type="ChEBI" id="CHEBI:30616"/>
    </ligand>
</feature>
<feature type="binding site" evidence="5">
    <location>
        <position position="99"/>
    </location>
    <ligand>
        <name>AMP</name>
        <dbReference type="ChEBI" id="CHEBI:456215"/>
    </ligand>
</feature>
<feature type="binding site" evidence="5">
    <location>
        <position position="136"/>
    </location>
    <ligand>
        <name>Zn(2+)</name>
        <dbReference type="ChEBI" id="CHEBI:29105"/>
        <note>structural</note>
    </ligand>
</feature>
<feature type="binding site" evidence="5">
    <location>
        <begin position="63"/>
        <end position="65"/>
    </location>
    <ligand>
        <name>AMP</name>
        <dbReference type="ChEBI" id="CHEBI:456215"/>
    </ligand>
</feature>